<comment type="caution">
    <text evidence="1">The sequence shown here is derived from an EMBL/GenBank/DDBJ whole genome shotgun (WGS) entry which is preliminary data.</text>
</comment>
<gene>
    <name evidence="1" type="ORF">PCOR1329_LOCUS24677</name>
</gene>
<proteinExistence type="predicted"/>
<protein>
    <submittedName>
        <fullName evidence="1">Uncharacterized protein</fullName>
    </submittedName>
</protein>
<dbReference type="EMBL" id="CAUYUJ010008535">
    <property type="protein sequence ID" value="CAK0824211.1"/>
    <property type="molecule type" value="Genomic_DNA"/>
</dbReference>
<sequence>MATVPFLKLLPLRTRLFDTRTMRPGSPVHLLCIISAGKHDVLGFPHLLCSISAFERPHAPVSFPSAMRWAISNVLCAGQCTSHDASPQHSSNIAQHRYLHCRILLWQ</sequence>
<name>A0ABN9RYD7_9DINO</name>
<evidence type="ECO:0000313" key="2">
    <source>
        <dbReference type="Proteomes" id="UP001189429"/>
    </source>
</evidence>
<evidence type="ECO:0000313" key="1">
    <source>
        <dbReference type="EMBL" id="CAK0824211.1"/>
    </source>
</evidence>
<reference evidence="1" key="1">
    <citation type="submission" date="2023-10" db="EMBL/GenBank/DDBJ databases">
        <authorList>
            <person name="Chen Y."/>
            <person name="Shah S."/>
            <person name="Dougan E. K."/>
            <person name="Thang M."/>
            <person name="Chan C."/>
        </authorList>
    </citation>
    <scope>NUCLEOTIDE SEQUENCE [LARGE SCALE GENOMIC DNA]</scope>
</reference>
<organism evidence="1 2">
    <name type="scientific">Prorocentrum cordatum</name>
    <dbReference type="NCBI Taxonomy" id="2364126"/>
    <lineage>
        <taxon>Eukaryota</taxon>
        <taxon>Sar</taxon>
        <taxon>Alveolata</taxon>
        <taxon>Dinophyceae</taxon>
        <taxon>Prorocentrales</taxon>
        <taxon>Prorocentraceae</taxon>
        <taxon>Prorocentrum</taxon>
    </lineage>
</organism>
<dbReference type="Proteomes" id="UP001189429">
    <property type="component" value="Unassembled WGS sequence"/>
</dbReference>
<keyword evidence="2" id="KW-1185">Reference proteome</keyword>
<accession>A0ABN9RYD7</accession>